<protein>
    <submittedName>
        <fullName evidence="3">Type IV pilus modification protein PilV</fullName>
    </submittedName>
</protein>
<feature type="domain" description="Type IV pilin Tt1218-like" evidence="2">
    <location>
        <begin position="30"/>
        <end position="81"/>
    </location>
</feature>
<accession>A0A379IZ81</accession>
<dbReference type="Pfam" id="PF22150">
    <property type="entry name" value="Tt1218-like"/>
    <property type="match status" value="1"/>
</dbReference>
<dbReference type="InterPro" id="IPR013362">
    <property type="entry name" value="Pilus_4_PilV"/>
</dbReference>
<dbReference type="EMBL" id="UGUU01000001">
    <property type="protein sequence ID" value="SUD41484.1"/>
    <property type="molecule type" value="Genomic_DNA"/>
</dbReference>
<reference evidence="3 4" key="1">
    <citation type="submission" date="2018-06" db="EMBL/GenBank/DDBJ databases">
        <authorList>
            <consortium name="Pathogen Informatics"/>
            <person name="Doyle S."/>
        </authorList>
    </citation>
    <scope>NUCLEOTIDE SEQUENCE [LARGE SCALE GENOMIC DNA]</scope>
    <source>
        <strain evidence="3 4">NCTC10899</strain>
    </source>
</reference>
<sequence>MTPSISRGFSLIEVLVTLVLLTIGMLGLVAMQGRGIQFTADSVSRNNAAMLATEIMEKIRANSNGRDDYLIAQLEAEGSCGAGPVAANDVAEQLTCWSEKVRILMPGTAGGDADAVAVRNAFYICRSVVPGTCAAGAGSTVEVQVAWRSNGETCGSGADPFICTLRLRGEL</sequence>
<name>A0A379IZ81_ECTME</name>
<dbReference type="NCBIfam" id="TIGR02523">
    <property type="entry name" value="type_IV_pilV"/>
    <property type="match status" value="1"/>
</dbReference>
<evidence type="ECO:0000259" key="2">
    <source>
        <dbReference type="Pfam" id="PF22150"/>
    </source>
</evidence>
<dbReference type="NCBIfam" id="TIGR02532">
    <property type="entry name" value="IV_pilin_GFxxxE"/>
    <property type="match status" value="1"/>
</dbReference>
<organism evidence="3 4">
    <name type="scientific">Ectopseudomonas mendocina</name>
    <name type="common">Pseudomonas mendocina</name>
    <dbReference type="NCBI Taxonomy" id="300"/>
    <lineage>
        <taxon>Bacteria</taxon>
        <taxon>Pseudomonadati</taxon>
        <taxon>Pseudomonadota</taxon>
        <taxon>Gammaproteobacteria</taxon>
        <taxon>Pseudomonadales</taxon>
        <taxon>Pseudomonadaceae</taxon>
        <taxon>Ectopseudomonas</taxon>
    </lineage>
</organism>
<dbReference type="RefSeq" id="WP_013714188.1">
    <property type="nucleotide sequence ID" value="NZ_CBCRWL010000001.1"/>
</dbReference>
<keyword evidence="1" id="KW-0812">Transmembrane</keyword>
<proteinExistence type="predicted"/>
<dbReference type="OrthoDB" id="7030002at2"/>
<evidence type="ECO:0000313" key="4">
    <source>
        <dbReference type="Proteomes" id="UP000254260"/>
    </source>
</evidence>
<dbReference type="InterPro" id="IPR012902">
    <property type="entry name" value="N_methyl_site"/>
</dbReference>
<dbReference type="Pfam" id="PF07963">
    <property type="entry name" value="N_methyl"/>
    <property type="match status" value="1"/>
</dbReference>
<keyword evidence="1" id="KW-0472">Membrane</keyword>
<dbReference type="AlphaFoldDB" id="A0A379IZ81"/>
<dbReference type="InterPro" id="IPR054402">
    <property type="entry name" value="Tt1218-like_dom"/>
</dbReference>
<gene>
    <name evidence="3" type="ORF">NCTC10899_04356</name>
</gene>
<evidence type="ECO:0000313" key="3">
    <source>
        <dbReference type="EMBL" id="SUD41484.1"/>
    </source>
</evidence>
<evidence type="ECO:0000256" key="1">
    <source>
        <dbReference type="SAM" id="Phobius"/>
    </source>
</evidence>
<keyword evidence="1" id="KW-1133">Transmembrane helix</keyword>
<feature type="transmembrane region" description="Helical" evidence="1">
    <location>
        <begin position="12"/>
        <end position="31"/>
    </location>
</feature>
<dbReference type="Proteomes" id="UP000254260">
    <property type="component" value="Unassembled WGS sequence"/>
</dbReference>